<keyword evidence="5" id="KW-1185">Reference proteome</keyword>
<gene>
    <name evidence="4" type="ORF">M436DRAFT_52213</name>
</gene>
<keyword evidence="2" id="KW-0408">Iron</keyword>
<dbReference type="InterPro" id="IPR005123">
    <property type="entry name" value="Oxoglu/Fe-dep_dioxygenase_dom"/>
</dbReference>
<dbReference type="Gene3D" id="2.60.120.330">
    <property type="entry name" value="B-lactam Antibiotic, Isopenicillin N Synthase, Chain"/>
    <property type="match status" value="1"/>
</dbReference>
<evidence type="ECO:0000256" key="1">
    <source>
        <dbReference type="ARBA" id="ARBA00008056"/>
    </source>
</evidence>
<dbReference type="Proteomes" id="UP000027730">
    <property type="component" value="Unassembled WGS sequence"/>
</dbReference>
<dbReference type="Pfam" id="PF03171">
    <property type="entry name" value="2OG-FeII_Oxy"/>
    <property type="match status" value="1"/>
</dbReference>
<reference evidence="4 5" key="1">
    <citation type="journal article" date="2014" name="BMC Genomics">
        <title>Genome sequencing of four Aureobasidium pullulans varieties: biotechnological potential, stress tolerance, and description of new species.</title>
        <authorList>
            <person name="Gostin Ar C."/>
            <person name="Ohm R.A."/>
            <person name="Kogej T."/>
            <person name="Sonjak S."/>
            <person name="Turk M."/>
            <person name="Zajc J."/>
            <person name="Zalar P."/>
            <person name="Grube M."/>
            <person name="Sun H."/>
            <person name="Han J."/>
            <person name="Sharma A."/>
            <person name="Chiniquy J."/>
            <person name="Ngan C.Y."/>
            <person name="Lipzen A."/>
            <person name="Barry K."/>
            <person name="Grigoriev I.V."/>
            <person name="Gunde-Cimerman N."/>
        </authorList>
    </citation>
    <scope>NUCLEOTIDE SEQUENCE [LARGE SCALE GENOMIC DNA]</scope>
    <source>
        <strain evidence="4 5">CBS 147.97</strain>
    </source>
</reference>
<dbReference type="PANTHER" id="PTHR47990">
    <property type="entry name" value="2-OXOGLUTARATE (2OG) AND FE(II)-DEPENDENT OXYGENASE SUPERFAMILY PROTEIN-RELATED"/>
    <property type="match status" value="1"/>
</dbReference>
<evidence type="ECO:0000259" key="3">
    <source>
        <dbReference type="PROSITE" id="PS51471"/>
    </source>
</evidence>
<dbReference type="OrthoDB" id="288590at2759"/>
<evidence type="ECO:0000313" key="5">
    <source>
        <dbReference type="Proteomes" id="UP000027730"/>
    </source>
</evidence>
<organism evidence="4 5">
    <name type="scientific">Aureobasidium namibiae CBS 147.97</name>
    <dbReference type="NCBI Taxonomy" id="1043004"/>
    <lineage>
        <taxon>Eukaryota</taxon>
        <taxon>Fungi</taxon>
        <taxon>Dikarya</taxon>
        <taxon>Ascomycota</taxon>
        <taxon>Pezizomycotina</taxon>
        <taxon>Dothideomycetes</taxon>
        <taxon>Dothideomycetidae</taxon>
        <taxon>Dothideales</taxon>
        <taxon>Saccotheciaceae</taxon>
        <taxon>Aureobasidium</taxon>
    </lineage>
</organism>
<dbReference type="EMBL" id="KL584715">
    <property type="protein sequence ID" value="KEQ70855.1"/>
    <property type="molecule type" value="Genomic_DNA"/>
</dbReference>
<proteinExistence type="inferred from homology"/>
<dbReference type="InterPro" id="IPR050231">
    <property type="entry name" value="Iron_ascorbate_oxido_reductase"/>
</dbReference>
<dbReference type="GeneID" id="25411551"/>
<dbReference type="Pfam" id="PF14226">
    <property type="entry name" value="DIOX_N"/>
    <property type="match status" value="1"/>
</dbReference>
<dbReference type="InterPro" id="IPR026992">
    <property type="entry name" value="DIOX_N"/>
</dbReference>
<dbReference type="RefSeq" id="XP_013425130.1">
    <property type="nucleotide sequence ID" value="XM_013569676.1"/>
</dbReference>
<accession>A0A074WCI6</accession>
<dbReference type="InterPro" id="IPR027443">
    <property type="entry name" value="IPNS-like_sf"/>
</dbReference>
<evidence type="ECO:0000256" key="2">
    <source>
        <dbReference type="RuleBase" id="RU003682"/>
    </source>
</evidence>
<feature type="domain" description="Fe2OG dioxygenase" evidence="3">
    <location>
        <begin position="182"/>
        <end position="286"/>
    </location>
</feature>
<dbReference type="InterPro" id="IPR044861">
    <property type="entry name" value="IPNS-like_FE2OG_OXY"/>
</dbReference>
<sequence>MAIDEPSSPLPALDIPVIDISGYLAGDIKATKTIALQLNAAAQAPGFFQIVGHDIPADLRETLLDRVVAFFALPADQKNALHRNNSKALRGFETLGEQQLEPGYADVKEGFMVGAEVESKNARFLQGPNQWPAKGQGDGLEGTFMEYFHKMRDLSRIMFRLVALSLSLDESFFDDFASGQDSIAMCRAHMYPPVSLEASLKSRGIGAHTDFGALTLLLQDDVGGLEVFHRKTETWHPVKVVKDAFVVNVGDMLERWTNNHYTSSLHRVTSPISDKYRYSVAFFNEGLLDQTIECIPTCLADGEIPLYEAVRVEEHLRQRYGSSYLV</sequence>
<dbReference type="STRING" id="1043004.A0A074WCI6"/>
<dbReference type="HOGENOM" id="CLU_010119_6_3_1"/>
<protein>
    <submittedName>
        <fullName evidence="4">Putative gibberellin 20 oxidase</fullName>
    </submittedName>
</protein>
<dbReference type="GO" id="GO:0044283">
    <property type="term" value="P:small molecule biosynthetic process"/>
    <property type="evidence" value="ECO:0007669"/>
    <property type="project" value="UniProtKB-ARBA"/>
</dbReference>
<keyword evidence="2" id="KW-0479">Metal-binding</keyword>
<comment type="similarity">
    <text evidence="1 2">Belongs to the iron/ascorbate-dependent oxidoreductase family.</text>
</comment>
<dbReference type="GO" id="GO:0046872">
    <property type="term" value="F:metal ion binding"/>
    <property type="evidence" value="ECO:0007669"/>
    <property type="project" value="UniProtKB-KW"/>
</dbReference>
<dbReference type="GO" id="GO:0016491">
    <property type="term" value="F:oxidoreductase activity"/>
    <property type="evidence" value="ECO:0007669"/>
    <property type="project" value="UniProtKB-KW"/>
</dbReference>
<dbReference type="PRINTS" id="PR00682">
    <property type="entry name" value="IPNSYNTHASE"/>
</dbReference>
<evidence type="ECO:0000313" key="4">
    <source>
        <dbReference type="EMBL" id="KEQ70855.1"/>
    </source>
</evidence>
<dbReference type="AlphaFoldDB" id="A0A074WCI6"/>
<keyword evidence="2" id="KW-0560">Oxidoreductase</keyword>
<dbReference type="SUPFAM" id="SSF51197">
    <property type="entry name" value="Clavaminate synthase-like"/>
    <property type="match status" value="1"/>
</dbReference>
<dbReference type="PROSITE" id="PS51471">
    <property type="entry name" value="FE2OG_OXY"/>
    <property type="match status" value="1"/>
</dbReference>
<name>A0A074WCI6_9PEZI</name>